<dbReference type="EMBL" id="CP025704">
    <property type="protein sequence ID" value="AUN98088.1"/>
    <property type="molecule type" value="Genomic_DNA"/>
</dbReference>
<dbReference type="OrthoDB" id="6295933at2"/>
<name>A0A2K9NRF7_BACTC</name>
<protein>
    <submittedName>
        <fullName evidence="1">Uncharacterized protein</fullName>
    </submittedName>
</protein>
<gene>
    <name evidence="1" type="ORF">C0V70_08190</name>
</gene>
<dbReference type="RefSeq" id="WP_102243379.1">
    <property type="nucleotide sequence ID" value="NZ_CP025704.1"/>
</dbReference>
<proteinExistence type="predicted"/>
<evidence type="ECO:0000313" key="2">
    <source>
        <dbReference type="Proteomes" id="UP000235584"/>
    </source>
</evidence>
<evidence type="ECO:0000313" key="1">
    <source>
        <dbReference type="EMBL" id="AUN98088.1"/>
    </source>
</evidence>
<reference evidence="1 2" key="1">
    <citation type="submission" date="2018-01" db="EMBL/GenBank/DDBJ databases">
        <title>Complete genome sequence of Bacteriovorax stolpii DSM12778.</title>
        <authorList>
            <person name="Tang B."/>
            <person name="Chang J."/>
        </authorList>
    </citation>
    <scope>NUCLEOTIDE SEQUENCE [LARGE SCALE GENOMIC DNA]</scope>
    <source>
        <strain evidence="1 2">DSM 12778</strain>
    </source>
</reference>
<accession>A0A2K9NRF7</accession>
<dbReference type="KEGG" id="bsto:C0V70_08190"/>
<dbReference type="AlphaFoldDB" id="A0A2K9NRF7"/>
<dbReference type="Proteomes" id="UP000235584">
    <property type="component" value="Chromosome"/>
</dbReference>
<organism evidence="1 2">
    <name type="scientific">Bacteriovorax stolpii</name>
    <name type="common">Bdellovibrio stolpii</name>
    <dbReference type="NCBI Taxonomy" id="960"/>
    <lineage>
        <taxon>Bacteria</taxon>
        <taxon>Pseudomonadati</taxon>
        <taxon>Bdellovibrionota</taxon>
        <taxon>Bacteriovoracia</taxon>
        <taxon>Bacteriovoracales</taxon>
        <taxon>Bacteriovoracaceae</taxon>
        <taxon>Bacteriovorax</taxon>
    </lineage>
</organism>
<keyword evidence="2" id="KW-1185">Reference proteome</keyword>
<sequence>MKLKLTAAIALSLSGSAFAGPIYSTSCDVARDIVVPENSSGYFMDKTCKKAYVLPPSTGSMAVSGRTVGDISRCKEIKQFNKMLKTINSNINDAVKAKKSAEDIKGLFDQRKMIVDEFGDLEGVMGASVELLFSNGIDSNLASFRELNENVPVEFVPVQLKNLQLNYNQTTPFDSQMQVAFNQTIPLSDLNNVGPGSFSGRLDLSLFGACPLIDPFERTIPEKIKAQDLSGIITPNMIYKYDIGATYKYTATYNLSGLASKIKSMSSSGGLFSTSSTSKLIETAESSGWFNLEMSCDDSRVCDQAKMETALSIKQRLVQEVLDQIAITKIGYSVKPADAAEPGKNGASTASDALKKCPNTYCQAAAVVLDVASSIFGGSSKTDQYIAKNDHKVTESVTENRPIEFMGMMGFGKRK</sequence>